<gene>
    <name evidence="2" type="ORF">DL89DRAFT_940</name>
</gene>
<feature type="region of interest" description="Disordered" evidence="1">
    <location>
        <begin position="78"/>
        <end position="124"/>
    </location>
</feature>
<evidence type="ECO:0000256" key="1">
    <source>
        <dbReference type="SAM" id="MobiDB-lite"/>
    </source>
</evidence>
<proteinExistence type="predicted"/>
<dbReference type="EMBL" id="MCFD01000001">
    <property type="protein sequence ID" value="ORX73599.1"/>
    <property type="molecule type" value="Genomic_DNA"/>
</dbReference>
<dbReference type="STRING" id="61395.A0A1Y1WJ82"/>
<dbReference type="GO" id="GO:0072659">
    <property type="term" value="P:protein localization to plasma membrane"/>
    <property type="evidence" value="ECO:0007669"/>
    <property type="project" value="InterPro"/>
</dbReference>
<accession>A0A1Y1WJ82</accession>
<dbReference type="PANTHER" id="PTHR47766:SF1">
    <property type="entry name" value="PROTEIN EFR3"/>
    <property type="match status" value="1"/>
</dbReference>
<dbReference type="Proteomes" id="UP000193922">
    <property type="component" value="Unassembled WGS sequence"/>
</dbReference>
<dbReference type="RefSeq" id="XP_040746810.1">
    <property type="nucleotide sequence ID" value="XM_040892280.1"/>
</dbReference>
<sequence>MRAMPEVAWAAVRTFELFCRCHTGATLAIDTELRAMYTGMVRMLVASKGALGMRAIQAVVESQATYASDRYDELPQIAAGAAGPARQRSRRRAGRGRTGADDADSGDPPGQAAGQDRFWGSGRGSAWQRWCGARTGSTRRWLPARCSSTWTRGSCGSQAEFCVRLVECIIGNLQAQDQNMVIVETLAFLTDGTRASQRCLDSIAQAGAHALERIDTQASGTSHDAAGEVRRATIVRVLESLFCRPYILVGISVMEVLNILVTFLLEVLGESRDEPDLELFGRTLQGSDSTEHLPTYYHLLAAIGGLAKHQYYSDQLADMVGYLVKQMQLEASDGMRQAWLLQALYLVLANSRTGSSGRIPMVVPLSVYVPLFTLLSREPRAVRSLAADCIIGLLRHDRAAAGGFALRSSAATAAWSNELATAIRQKLIDGLEQAGTAEHAAAASIMCELLATHTPMAEQLVLETLQQSNGQGAGSVSMRAMVWRRIASERRAGDLTAYISRVVVEAKEKQCWSTPIEHACEGHVRIVAIIDDSPCSDELLLQKLMYPELSSYLSLSLPDLTPSTSQQADQVLLNHQSSATPELARKAVERVNDMRARISIDWETQAKRDSLAPHVNMDQLRAALRTGLNMRSAEFSEDLENNADLDDDIGTTARSLRVASHDHSSSRNDVPDEVRALLESLDEPAGSPYEHRRDCQTSSSISTPIVSHLD</sequence>
<evidence type="ECO:0000313" key="3">
    <source>
        <dbReference type="Proteomes" id="UP000193922"/>
    </source>
</evidence>
<dbReference type="OrthoDB" id="19232at2759"/>
<name>A0A1Y1WJ82_9FUNG</name>
<dbReference type="PANTHER" id="PTHR47766">
    <property type="entry name" value="PROTEIN EFR3"/>
    <property type="match status" value="1"/>
</dbReference>
<dbReference type="AlphaFoldDB" id="A0A1Y1WJ82"/>
<comment type="caution">
    <text evidence="2">The sequence shown here is derived from an EMBL/GenBank/DDBJ whole genome shotgun (WGS) entry which is preliminary data.</text>
</comment>
<feature type="compositionally biased region" description="Polar residues" evidence="1">
    <location>
        <begin position="696"/>
        <end position="710"/>
    </location>
</feature>
<dbReference type="GeneID" id="63808928"/>
<evidence type="ECO:0000313" key="2">
    <source>
        <dbReference type="EMBL" id="ORX73599.1"/>
    </source>
</evidence>
<organism evidence="2 3">
    <name type="scientific">Linderina pennispora</name>
    <dbReference type="NCBI Taxonomy" id="61395"/>
    <lineage>
        <taxon>Eukaryota</taxon>
        <taxon>Fungi</taxon>
        <taxon>Fungi incertae sedis</taxon>
        <taxon>Zoopagomycota</taxon>
        <taxon>Kickxellomycotina</taxon>
        <taxon>Kickxellomycetes</taxon>
        <taxon>Kickxellales</taxon>
        <taxon>Kickxellaceae</taxon>
        <taxon>Linderina</taxon>
    </lineage>
</organism>
<reference evidence="2 3" key="1">
    <citation type="submission" date="2016-07" db="EMBL/GenBank/DDBJ databases">
        <title>Pervasive Adenine N6-methylation of Active Genes in Fungi.</title>
        <authorList>
            <consortium name="DOE Joint Genome Institute"/>
            <person name="Mondo S.J."/>
            <person name="Dannebaum R.O."/>
            <person name="Kuo R.C."/>
            <person name="Labutti K."/>
            <person name="Haridas S."/>
            <person name="Kuo A."/>
            <person name="Salamov A."/>
            <person name="Ahrendt S.R."/>
            <person name="Lipzen A."/>
            <person name="Sullivan W."/>
            <person name="Andreopoulos W.B."/>
            <person name="Clum A."/>
            <person name="Lindquist E."/>
            <person name="Daum C."/>
            <person name="Ramamoorthy G.K."/>
            <person name="Gryganskyi A."/>
            <person name="Culley D."/>
            <person name="Magnuson J.K."/>
            <person name="James T.Y."/>
            <person name="O'Malley M.A."/>
            <person name="Stajich J.E."/>
            <person name="Spatafora J.W."/>
            <person name="Visel A."/>
            <person name="Grigoriev I.V."/>
        </authorList>
    </citation>
    <scope>NUCLEOTIDE SEQUENCE [LARGE SCALE GENOMIC DNA]</scope>
    <source>
        <strain evidence="2 3">ATCC 12442</strain>
    </source>
</reference>
<dbReference type="InterPro" id="IPR039786">
    <property type="entry name" value="EFR3"/>
</dbReference>
<protein>
    <submittedName>
        <fullName evidence="2">Uncharacterized protein</fullName>
    </submittedName>
</protein>
<dbReference type="InterPro" id="IPR016024">
    <property type="entry name" value="ARM-type_fold"/>
</dbReference>
<dbReference type="SUPFAM" id="SSF48371">
    <property type="entry name" value="ARM repeat"/>
    <property type="match status" value="1"/>
</dbReference>
<keyword evidence="3" id="KW-1185">Reference proteome</keyword>
<feature type="region of interest" description="Disordered" evidence="1">
    <location>
        <begin position="681"/>
        <end position="710"/>
    </location>
</feature>